<dbReference type="AlphaFoldDB" id="A0A382HEB7"/>
<dbReference type="PANTHER" id="PTHR34846">
    <property type="entry name" value="4-CARBOXYMUCONOLACTONE DECARBOXYLASE FAMILY PROTEIN (AFU_ORTHOLOGUE AFUA_6G11590)"/>
    <property type="match status" value="1"/>
</dbReference>
<sequence>MMDYHDQLVTPRNIIYSCFVLLLVFVEPNHAQDRMPPIPESEMTEEQLAAVDEFKRVRNTTRFGGPFVPLLRSPEVLSRARNLGDHARFNTVLPTRLSEFVILLTARQWTQHYEWGAHAVIAEREGLRPNIISAVADGRHPVDMSADESAVYNFCMELFRTQGVSDPTYERMVSQFGEKGVIDTIGIMGYYQLLAMVMNTARTPLRNGMQPIPTFPR</sequence>
<organism evidence="1">
    <name type="scientific">marine metagenome</name>
    <dbReference type="NCBI Taxonomy" id="408172"/>
    <lineage>
        <taxon>unclassified sequences</taxon>
        <taxon>metagenomes</taxon>
        <taxon>ecological metagenomes</taxon>
    </lineage>
</organism>
<evidence type="ECO:0000313" key="1">
    <source>
        <dbReference type="EMBL" id="SVB85626.1"/>
    </source>
</evidence>
<dbReference type="EMBL" id="UINC01060770">
    <property type="protein sequence ID" value="SVB85626.1"/>
    <property type="molecule type" value="Genomic_DNA"/>
</dbReference>
<protein>
    <recommendedName>
        <fullName evidence="2">Carboxymuconolactone decarboxylase-like domain-containing protein</fullName>
    </recommendedName>
</protein>
<dbReference type="InterPro" id="IPR029032">
    <property type="entry name" value="AhpD-like"/>
</dbReference>
<accession>A0A382HEB7</accession>
<gene>
    <name evidence="1" type="ORF">METZ01_LOCUS238480</name>
</gene>
<reference evidence="1" key="1">
    <citation type="submission" date="2018-05" db="EMBL/GenBank/DDBJ databases">
        <authorList>
            <person name="Lanie J.A."/>
            <person name="Ng W.-L."/>
            <person name="Kazmierczak K.M."/>
            <person name="Andrzejewski T.M."/>
            <person name="Davidsen T.M."/>
            <person name="Wayne K.J."/>
            <person name="Tettelin H."/>
            <person name="Glass J.I."/>
            <person name="Rusch D."/>
            <person name="Podicherti R."/>
            <person name="Tsui H.-C.T."/>
            <person name="Winkler M.E."/>
        </authorList>
    </citation>
    <scope>NUCLEOTIDE SEQUENCE</scope>
</reference>
<name>A0A382HEB7_9ZZZZ</name>
<evidence type="ECO:0008006" key="2">
    <source>
        <dbReference type="Google" id="ProtNLM"/>
    </source>
</evidence>
<dbReference type="PANTHER" id="PTHR34846:SF11">
    <property type="entry name" value="4-CARBOXYMUCONOLACTONE DECARBOXYLASE FAMILY PROTEIN (AFU_ORTHOLOGUE AFUA_6G11590)"/>
    <property type="match status" value="1"/>
</dbReference>
<dbReference type="Gene3D" id="1.20.1290.10">
    <property type="entry name" value="AhpD-like"/>
    <property type="match status" value="1"/>
</dbReference>
<proteinExistence type="predicted"/>
<dbReference type="SUPFAM" id="SSF69118">
    <property type="entry name" value="AhpD-like"/>
    <property type="match status" value="1"/>
</dbReference>